<dbReference type="Gene3D" id="3.40.570.10">
    <property type="entry name" value="Extracellular Endonuclease, subunit A"/>
    <property type="match status" value="1"/>
</dbReference>
<evidence type="ECO:0000259" key="3">
    <source>
        <dbReference type="SMART" id="SM00892"/>
    </source>
</evidence>
<dbReference type="InterPro" id="IPR044929">
    <property type="entry name" value="DNA/RNA_non-sp_Endonuclease_sf"/>
</dbReference>
<dbReference type="SUPFAM" id="SSF54060">
    <property type="entry name" value="His-Me finger endonucleases"/>
    <property type="match status" value="1"/>
</dbReference>
<keyword evidence="5" id="KW-1185">Reference proteome</keyword>
<keyword evidence="4" id="KW-0255">Endonuclease</keyword>
<organism evidence="4 5">
    <name type="scientific">Larsenimonas suaedae</name>
    <dbReference type="NCBI Taxonomy" id="1851019"/>
    <lineage>
        <taxon>Bacteria</taxon>
        <taxon>Pseudomonadati</taxon>
        <taxon>Pseudomonadota</taxon>
        <taxon>Gammaproteobacteria</taxon>
        <taxon>Oceanospirillales</taxon>
        <taxon>Halomonadaceae</taxon>
        <taxon>Larsenimonas</taxon>
    </lineage>
</organism>
<dbReference type="InterPro" id="IPR001604">
    <property type="entry name" value="Endo_G_ENPP1-like_dom"/>
</dbReference>
<gene>
    <name evidence="4" type="ORF">QC825_01490</name>
</gene>
<comment type="caution">
    <text evidence="4">The sequence shown here is derived from an EMBL/GenBank/DDBJ whole genome shotgun (WGS) entry which is preliminary data.</text>
</comment>
<dbReference type="EMBL" id="JARWAO010000001">
    <property type="protein sequence ID" value="MDR5894744.1"/>
    <property type="molecule type" value="Genomic_DNA"/>
</dbReference>
<sequence>MSSHPRLHDLTPLDPASTPKGIQTATTARQNVTPAAAFEGRTGYDADFLNEFKIDLPRVTENAPGRVAPVEGRDDGRLDYTHFSIVMNEARRLAFFTAFNLDGRQARSVARGNDHWALDGRLALEAQCGEDLYARNPLDRGHLVRRSAACWGEDAERANEDTFHFTNCTPQMAAFNQQTWLGLEDYLLDNAVKDKGKVSIFTGPVFKESDRTYRGVQIPEAFWKVVAFRTPDDAPRATAYLIAQDKELDDNLGLFFGQYKTFQKSVASIEALTGLDFGDLRDHDGLSNEERITGARIDIQLDRLGDIRV</sequence>
<dbReference type="PANTHER" id="PTHR13966">
    <property type="entry name" value="ENDONUCLEASE RELATED"/>
    <property type="match status" value="1"/>
</dbReference>
<feature type="compositionally biased region" description="Basic and acidic residues" evidence="1">
    <location>
        <begin position="1"/>
        <end position="11"/>
    </location>
</feature>
<keyword evidence="4" id="KW-0378">Hydrolase</keyword>
<feature type="region of interest" description="Disordered" evidence="1">
    <location>
        <begin position="1"/>
        <end position="21"/>
    </location>
</feature>
<keyword evidence="4" id="KW-0540">Nuclease</keyword>
<evidence type="ECO:0000259" key="2">
    <source>
        <dbReference type="SMART" id="SM00477"/>
    </source>
</evidence>
<dbReference type="RefSeq" id="WP_251593057.1">
    <property type="nucleotide sequence ID" value="NZ_JAMLJI010000002.1"/>
</dbReference>
<dbReference type="InterPro" id="IPR044925">
    <property type="entry name" value="His-Me_finger_sf"/>
</dbReference>
<reference evidence="4 5" key="1">
    <citation type="submission" date="2023-04" db="EMBL/GenBank/DDBJ databases">
        <title>A long-awaited taxogenomic arrangement of the family Halomonadaceae.</title>
        <authorList>
            <person name="De La Haba R."/>
            <person name="Chuvochina M."/>
            <person name="Wittouck S."/>
            <person name="Arahal D.R."/>
            <person name="Sanchez-Porro C."/>
            <person name="Hugenholtz P."/>
            <person name="Ventosa A."/>
        </authorList>
    </citation>
    <scope>NUCLEOTIDE SEQUENCE [LARGE SCALE GENOMIC DNA]</scope>
    <source>
        <strain evidence="4 5">DSM 22428</strain>
    </source>
</reference>
<feature type="domain" description="ENPP1-3/EXOG-like endonuclease/phosphodiesterase" evidence="2">
    <location>
        <begin position="80"/>
        <end position="284"/>
    </location>
</feature>
<dbReference type="CDD" id="cd00091">
    <property type="entry name" value="NUC"/>
    <property type="match status" value="1"/>
</dbReference>
<dbReference type="SMART" id="SM00477">
    <property type="entry name" value="NUC"/>
    <property type="match status" value="1"/>
</dbReference>
<dbReference type="SMART" id="SM00892">
    <property type="entry name" value="Endonuclease_NS"/>
    <property type="match status" value="1"/>
</dbReference>
<proteinExistence type="predicted"/>
<dbReference type="InterPro" id="IPR020821">
    <property type="entry name" value="ENPP1-3/EXOG-like_nuc-like"/>
</dbReference>
<evidence type="ECO:0000313" key="5">
    <source>
        <dbReference type="Proteomes" id="UP001269375"/>
    </source>
</evidence>
<dbReference type="PANTHER" id="PTHR13966:SF5">
    <property type="entry name" value="ENDONUCLEASE G, MITOCHONDRIAL"/>
    <property type="match status" value="1"/>
</dbReference>
<feature type="domain" description="DNA/RNA non-specific endonuclease/pyrophosphatase/phosphodiesterase" evidence="3">
    <location>
        <begin position="79"/>
        <end position="284"/>
    </location>
</feature>
<accession>A0ABU1GRX8</accession>
<evidence type="ECO:0000256" key="1">
    <source>
        <dbReference type="SAM" id="MobiDB-lite"/>
    </source>
</evidence>
<protein>
    <submittedName>
        <fullName evidence="4">DNA/RNA non-specific endonuclease</fullName>
    </submittedName>
</protein>
<dbReference type="GO" id="GO:0004519">
    <property type="term" value="F:endonuclease activity"/>
    <property type="evidence" value="ECO:0007669"/>
    <property type="project" value="UniProtKB-KW"/>
</dbReference>
<dbReference type="Proteomes" id="UP001269375">
    <property type="component" value="Unassembled WGS sequence"/>
</dbReference>
<name>A0ABU1GRX8_9GAMM</name>
<dbReference type="InterPro" id="IPR040255">
    <property type="entry name" value="Non-specific_endonuclease"/>
</dbReference>
<dbReference type="Pfam" id="PF01223">
    <property type="entry name" value="Endonuclease_NS"/>
    <property type="match status" value="1"/>
</dbReference>
<evidence type="ECO:0000313" key="4">
    <source>
        <dbReference type="EMBL" id="MDR5894744.1"/>
    </source>
</evidence>